<name>A0A9W7X9F9_9POAL</name>
<proteinExistence type="predicted"/>
<dbReference type="AlphaFoldDB" id="A0A9W7X9F9"/>
<evidence type="ECO:0000313" key="3">
    <source>
        <dbReference type="Proteomes" id="UP001164776"/>
    </source>
</evidence>
<evidence type="ECO:0000313" key="2">
    <source>
        <dbReference type="EMBL" id="KAJ1254794.1"/>
    </source>
</evidence>
<sequence length="115" mass="13108">MLIYSFICRSKTYCDLTCLSILLIIQSFLIIPCSLKYFFFSRHWGRIACPGFGAFSSFECHLPARNRPAAVPACPHPTGTPQALLLDLHRSRNRSSQPDHKWCDQQGCWISSMVQ</sequence>
<feature type="transmembrane region" description="Helical" evidence="1">
    <location>
        <begin position="12"/>
        <end position="31"/>
    </location>
</feature>
<protein>
    <submittedName>
        <fullName evidence="2">Uncharacterized protein</fullName>
    </submittedName>
</protein>
<comment type="caution">
    <text evidence="2">The sequence shown here is derived from an EMBL/GenBank/DDBJ whole genome shotgun (WGS) entry which is preliminary data.</text>
</comment>
<keyword evidence="1" id="KW-0472">Membrane</keyword>
<gene>
    <name evidence="2" type="ORF">BS78_K324800</name>
</gene>
<keyword evidence="1" id="KW-1133">Transmembrane helix</keyword>
<evidence type="ECO:0000256" key="1">
    <source>
        <dbReference type="SAM" id="Phobius"/>
    </source>
</evidence>
<keyword evidence="3" id="KW-1185">Reference proteome</keyword>
<keyword evidence="1" id="KW-0812">Transmembrane</keyword>
<reference evidence="2 3" key="1">
    <citation type="submission" date="2022-10" db="EMBL/GenBank/DDBJ databases">
        <title>WGS assembly of Paspalum vaginatum 540-79.</title>
        <authorList>
            <person name="Sun G."/>
            <person name="Wase N."/>
            <person name="Shu S."/>
            <person name="Jenkins J."/>
            <person name="Zhou B."/>
            <person name="Torres-Rodriguez J."/>
            <person name="Chen C."/>
            <person name="Sandor L."/>
            <person name="Plott C."/>
            <person name="Yoshinga Y."/>
            <person name="Daum C."/>
            <person name="Qi P."/>
            <person name="Barry K."/>
            <person name="Lipzen A."/>
            <person name="Berry L."/>
            <person name="Pedersen C."/>
            <person name="Gottilla T."/>
            <person name="Foltz A."/>
            <person name="Yu H."/>
            <person name="O'Malley R."/>
            <person name="Zhang C."/>
            <person name="Devos K."/>
            <person name="Sigmon B."/>
            <person name="Yu B."/>
            <person name="Obata T."/>
            <person name="Schmutz J."/>
            <person name="Schnable J."/>
        </authorList>
    </citation>
    <scope>NUCLEOTIDE SEQUENCE [LARGE SCALE GENOMIC DNA]</scope>
    <source>
        <strain evidence="3">cv. 540-79</strain>
    </source>
</reference>
<dbReference type="EMBL" id="MU629893">
    <property type="protein sequence ID" value="KAJ1254794.1"/>
    <property type="molecule type" value="Genomic_DNA"/>
</dbReference>
<organism evidence="2 3">
    <name type="scientific">Paspalum vaginatum</name>
    <name type="common">seashore paspalum</name>
    <dbReference type="NCBI Taxonomy" id="158149"/>
    <lineage>
        <taxon>Eukaryota</taxon>
        <taxon>Viridiplantae</taxon>
        <taxon>Streptophyta</taxon>
        <taxon>Embryophyta</taxon>
        <taxon>Tracheophyta</taxon>
        <taxon>Spermatophyta</taxon>
        <taxon>Magnoliopsida</taxon>
        <taxon>Liliopsida</taxon>
        <taxon>Poales</taxon>
        <taxon>Poaceae</taxon>
        <taxon>PACMAD clade</taxon>
        <taxon>Panicoideae</taxon>
        <taxon>Andropogonodae</taxon>
        <taxon>Paspaleae</taxon>
        <taxon>Paspalinae</taxon>
        <taxon>Paspalum</taxon>
    </lineage>
</organism>
<dbReference type="Proteomes" id="UP001164776">
    <property type="component" value="Unassembled WGS sequence"/>
</dbReference>
<accession>A0A9W7X9F9</accession>